<dbReference type="Gene3D" id="3.40.1010.10">
    <property type="entry name" value="Cobalt-precorrin-4 Transmethylase, Domain 1"/>
    <property type="match status" value="1"/>
</dbReference>
<dbReference type="GO" id="GO:0008168">
    <property type="term" value="F:methyltransferase activity"/>
    <property type="evidence" value="ECO:0007669"/>
    <property type="project" value="UniProtKB-KW"/>
</dbReference>
<evidence type="ECO:0000259" key="7">
    <source>
        <dbReference type="Pfam" id="PF00590"/>
    </source>
</evidence>
<evidence type="ECO:0000313" key="10">
    <source>
        <dbReference type="Proteomes" id="UP000679722"/>
    </source>
</evidence>
<dbReference type="Pfam" id="PF00590">
    <property type="entry name" value="TP_methylase"/>
    <property type="match status" value="1"/>
</dbReference>
<dbReference type="EMBL" id="JAGSSV010000002">
    <property type="protein sequence ID" value="MBR7887990.1"/>
    <property type="molecule type" value="Genomic_DNA"/>
</dbReference>
<sequence>MTNKRGNMVSHSSDDVRGALYIVATPIGNLDDFSKRAEQTLREVDYIAAEDTRHTRRLLNHFGIEAKLFSIHDHNEKDKANYVASLLDEGMSVALVSDAGTPLISDPGYHVVHALRSQGHKVMPIPGACAVISALCASGLPTDQFFFAGFVPAKSKGRCDLFESWKKQTGTVVFYESTHRIYDSITDVNKVYGNDAQLVLAREVTKTFETFLSGTAEEILRMFDEDANQMRGEFVVMLSFTEESGDEADIEAKRILSILLEDLPVKQAAAMAAKLTGEKKNYLYKMALEMQAD</sequence>
<organism evidence="9 10">
    <name type="scientific">Marinomonas vulgaris</name>
    <dbReference type="NCBI Taxonomy" id="2823372"/>
    <lineage>
        <taxon>Bacteria</taxon>
        <taxon>Pseudomonadati</taxon>
        <taxon>Pseudomonadota</taxon>
        <taxon>Gammaproteobacteria</taxon>
        <taxon>Oceanospirillales</taxon>
        <taxon>Oceanospirillaceae</taxon>
        <taxon>Marinomonas</taxon>
    </lineage>
</organism>
<keyword evidence="2 6" id="KW-0698">rRNA processing</keyword>
<dbReference type="InterPro" id="IPR000878">
    <property type="entry name" value="4pyrrol_Mease"/>
</dbReference>
<comment type="similarity">
    <text evidence="6">Belongs to the methyltransferase superfamily. RsmI family.</text>
</comment>
<dbReference type="PANTHER" id="PTHR46111:SF1">
    <property type="entry name" value="RIBOSOMAL RNA SMALL SUBUNIT METHYLTRANSFERASE I"/>
    <property type="match status" value="1"/>
</dbReference>
<keyword evidence="1 6" id="KW-0963">Cytoplasm</keyword>
<name>A0ABS5H8R2_9GAMM</name>
<comment type="caution">
    <text evidence="9">The sequence shown here is derived from an EMBL/GenBank/DDBJ whole genome shotgun (WGS) entry which is preliminary data.</text>
</comment>
<feature type="domain" description="RsmI HTH" evidence="8">
    <location>
        <begin position="247"/>
        <end position="291"/>
    </location>
</feature>
<dbReference type="PANTHER" id="PTHR46111">
    <property type="entry name" value="RIBOSOMAL RNA SMALL SUBUNIT METHYLTRANSFERASE I"/>
    <property type="match status" value="1"/>
</dbReference>
<evidence type="ECO:0000259" key="8">
    <source>
        <dbReference type="Pfam" id="PF23016"/>
    </source>
</evidence>
<comment type="function">
    <text evidence="6">Catalyzes the 2'-O-methylation of the ribose of cytidine 1402 (C1402) in 16S rRNA.</text>
</comment>
<dbReference type="PIRSF" id="PIRSF005917">
    <property type="entry name" value="MTase_YraL"/>
    <property type="match status" value="1"/>
</dbReference>
<dbReference type="InterPro" id="IPR014776">
    <property type="entry name" value="4pyrrole_Mease_sub2"/>
</dbReference>
<dbReference type="InterPro" id="IPR053910">
    <property type="entry name" value="RsmI_HTH"/>
</dbReference>
<evidence type="ECO:0000256" key="6">
    <source>
        <dbReference type="HAMAP-Rule" id="MF_01877"/>
    </source>
</evidence>
<reference evidence="9 10" key="1">
    <citation type="submission" date="2021-04" db="EMBL/GenBank/DDBJ databases">
        <authorList>
            <person name="Sun C."/>
        </authorList>
    </citation>
    <scope>NUCLEOTIDE SEQUENCE [LARGE SCALE GENOMIC DNA]</scope>
    <source>
        <strain evidence="9 10">A79</strain>
    </source>
</reference>
<evidence type="ECO:0000256" key="3">
    <source>
        <dbReference type="ARBA" id="ARBA00022603"/>
    </source>
</evidence>
<comment type="subcellular location">
    <subcellularLocation>
        <location evidence="6">Cytoplasm</location>
    </subcellularLocation>
</comment>
<dbReference type="Gene3D" id="3.30.950.10">
    <property type="entry name" value="Methyltransferase, Cobalt-precorrin-4 Transmethylase, Domain 2"/>
    <property type="match status" value="1"/>
</dbReference>
<proteinExistence type="inferred from homology"/>
<gene>
    <name evidence="6 9" type="primary">rsmI</name>
    <name evidence="9" type="ORF">J9B83_03470</name>
</gene>
<dbReference type="Pfam" id="PF23016">
    <property type="entry name" value="RsmI_C"/>
    <property type="match status" value="1"/>
</dbReference>
<protein>
    <recommendedName>
        <fullName evidence="6">Ribosomal RNA small subunit methyltransferase I</fullName>
        <ecNumber evidence="6">2.1.1.198</ecNumber>
    </recommendedName>
    <alternativeName>
        <fullName evidence="6">16S rRNA 2'-O-ribose C1402 methyltransferase</fullName>
    </alternativeName>
    <alternativeName>
        <fullName evidence="6">rRNA (cytidine-2'-O-)-methyltransferase RsmI</fullName>
    </alternativeName>
</protein>
<dbReference type="HAMAP" id="MF_01877">
    <property type="entry name" value="16SrRNA_methyltr_I"/>
    <property type="match status" value="1"/>
</dbReference>
<dbReference type="SUPFAM" id="SSF53790">
    <property type="entry name" value="Tetrapyrrole methylase"/>
    <property type="match status" value="1"/>
</dbReference>
<evidence type="ECO:0000256" key="2">
    <source>
        <dbReference type="ARBA" id="ARBA00022552"/>
    </source>
</evidence>
<dbReference type="PROSITE" id="PS01296">
    <property type="entry name" value="RSMI"/>
    <property type="match status" value="1"/>
</dbReference>
<feature type="domain" description="Tetrapyrrole methylase" evidence="7">
    <location>
        <begin position="20"/>
        <end position="219"/>
    </location>
</feature>
<keyword evidence="5 6" id="KW-0949">S-adenosyl-L-methionine</keyword>
<reference evidence="10" key="2">
    <citation type="submission" date="2023-07" db="EMBL/GenBank/DDBJ databases">
        <title>Marinomonas vulgaris A79, complete genome.</title>
        <authorList>
            <person name="Ying J.-J."/>
        </authorList>
    </citation>
    <scope>NUCLEOTIDE SEQUENCE [LARGE SCALE GENOMIC DNA]</scope>
    <source>
        <strain evidence="10">A79</strain>
    </source>
</reference>
<evidence type="ECO:0000313" key="9">
    <source>
        <dbReference type="EMBL" id="MBR7887990.1"/>
    </source>
</evidence>
<keyword evidence="10" id="KW-1185">Reference proteome</keyword>
<keyword evidence="3 6" id="KW-0489">Methyltransferase</keyword>
<dbReference type="GO" id="GO:0032259">
    <property type="term" value="P:methylation"/>
    <property type="evidence" value="ECO:0007669"/>
    <property type="project" value="UniProtKB-KW"/>
</dbReference>
<dbReference type="InterPro" id="IPR008189">
    <property type="entry name" value="rRNA_ssu_MeTfrase_I"/>
</dbReference>
<dbReference type="EC" id="2.1.1.198" evidence="6"/>
<comment type="catalytic activity">
    <reaction evidence="6">
        <text>cytidine(1402) in 16S rRNA + S-adenosyl-L-methionine = 2'-O-methylcytidine(1402) in 16S rRNA + S-adenosyl-L-homocysteine + H(+)</text>
        <dbReference type="Rhea" id="RHEA:42924"/>
        <dbReference type="Rhea" id="RHEA-COMP:10285"/>
        <dbReference type="Rhea" id="RHEA-COMP:10286"/>
        <dbReference type="ChEBI" id="CHEBI:15378"/>
        <dbReference type="ChEBI" id="CHEBI:57856"/>
        <dbReference type="ChEBI" id="CHEBI:59789"/>
        <dbReference type="ChEBI" id="CHEBI:74495"/>
        <dbReference type="ChEBI" id="CHEBI:82748"/>
        <dbReference type="EC" id="2.1.1.198"/>
    </reaction>
</comment>
<evidence type="ECO:0000256" key="1">
    <source>
        <dbReference type="ARBA" id="ARBA00022490"/>
    </source>
</evidence>
<dbReference type="InterPro" id="IPR018063">
    <property type="entry name" value="SAM_MeTrfase_RsmI_CS"/>
</dbReference>
<accession>A0ABS5H8R2</accession>
<dbReference type="NCBIfam" id="TIGR00096">
    <property type="entry name" value="16S rRNA (cytidine(1402)-2'-O)-methyltransferase"/>
    <property type="match status" value="1"/>
</dbReference>
<evidence type="ECO:0000256" key="4">
    <source>
        <dbReference type="ARBA" id="ARBA00022679"/>
    </source>
</evidence>
<keyword evidence="4 6" id="KW-0808">Transferase</keyword>
<evidence type="ECO:0000256" key="5">
    <source>
        <dbReference type="ARBA" id="ARBA00022691"/>
    </source>
</evidence>
<dbReference type="Proteomes" id="UP000679722">
    <property type="component" value="Unassembled WGS sequence"/>
</dbReference>
<dbReference type="InterPro" id="IPR035996">
    <property type="entry name" value="4pyrrol_Methylase_sf"/>
</dbReference>
<dbReference type="CDD" id="cd11648">
    <property type="entry name" value="RsmI"/>
    <property type="match status" value="1"/>
</dbReference>
<dbReference type="InterPro" id="IPR014777">
    <property type="entry name" value="4pyrrole_Mease_sub1"/>
</dbReference>